<dbReference type="EMBL" id="FR773153">
    <property type="protein sequence ID" value="CBY92317.1"/>
    <property type="molecule type" value="Genomic_DNA"/>
</dbReference>
<proteinExistence type="predicted"/>
<sequence length="224" mass="24488">MTSLVKGAIGLGAASATATGAAYAGGLFDKNVKGEVISTLLKTSNPQKRLITSTSNTDSKWQEVWKKYKEDNAAKKTGEDLLSLEGWGKSAEAEGTTVPDYFINGCKSKASQKTSGTNSPLYQNFLKYCTRDTLVSDLISENGRTLLTDTSSTEDWKGVWNAYKNANKSDSGSTDKWGFSDWTQKKDGDELPSEYKNKCSSQASETAFETTDIKYLNVLNWCSK</sequence>
<protein>
    <submittedName>
        <fullName evidence="1">Uncharacterized protein</fullName>
    </submittedName>
</protein>
<organism evidence="1 2">
    <name type="scientific">Mycoplasma haemofelis (strain Langford 1)</name>
    <name type="common">Haemobartonella felis</name>
    <dbReference type="NCBI Taxonomy" id="941640"/>
    <lineage>
        <taxon>Bacteria</taxon>
        <taxon>Bacillati</taxon>
        <taxon>Mycoplasmatota</taxon>
        <taxon>Mollicutes</taxon>
        <taxon>Mycoplasmataceae</taxon>
        <taxon>Mycoplasma</taxon>
    </lineage>
</organism>
<keyword evidence="2" id="KW-1185">Reference proteome</keyword>
<dbReference type="KEGG" id="mha:HF1_03090"/>
<dbReference type="Proteomes" id="UP000008637">
    <property type="component" value="Chromosome"/>
</dbReference>
<accession>E8ZGP6</accession>
<gene>
    <name evidence="1" type="ordered locus">HF1_03090</name>
</gene>
<name>E8ZGP6_MYCHL</name>
<dbReference type="OrthoDB" id="3286086at2"/>
<reference evidence="1 2" key="1">
    <citation type="journal article" date="2011" name="J. Bacteriol.">
        <title>Complete genome sequence of Mycoplasma haemofelis, a hemotropic mycoplasma.</title>
        <authorList>
            <person name="Barker E.N."/>
            <person name="Helps C.R."/>
            <person name="Peters I.R."/>
            <person name="Darby A.C."/>
            <person name="Radford A.D."/>
            <person name="Tasker S."/>
        </authorList>
    </citation>
    <scope>NUCLEOTIDE SEQUENCE [LARGE SCALE GENOMIC DNA]</scope>
    <source>
        <strain evidence="1 2">Langford 1</strain>
    </source>
</reference>
<dbReference type="AlphaFoldDB" id="E8ZGP6"/>
<evidence type="ECO:0000313" key="1">
    <source>
        <dbReference type="EMBL" id="CBY92317.1"/>
    </source>
</evidence>
<evidence type="ECO:0000313" key="2">
    <source>
        <dbReference type="Proteomes" id="UP000008637"/>
    </source>
</evidence>
<dbReference type="HOGENOM" id="CLU_098620_0_0_14"/>